<evidence type="ECO:0000313" key="3">
    <source>
        <dbReference type="Proteomes" id="UP000078512"/>
    </source>
</evidence>
<accession>A0A197JE85</accession>
<keyword evidence="3" id="KW-1185">Reference proteome</keyword>
<dbReference type="AlphaFoldDB" id="A0A197JE85"/>
<organism evidence="2 3">
    <name type="scientific">Linnemannia elongata AG-77</name>
    <dbReference type="NCBI Taxonomy" id="1314771"/>
    <lineage>
        <taxon>Eukaryota</taxon>
        <taxon>Fungi</taxon>
        <taxon>Fungi incertae sedis</taxon>
        <taxon>Mucoromycota</taxon>
        <taxon>Mortierellomycotina</taxon>
        <taxon>Mortierellomycetes</taxon>
        <taxon>Mortierellales</taxon>
        <taxon>Mortierellaceae</taxon>
        <taxon>Linnemannia</taxon>
    </lineage>
</organism>
<name>A0A197JE85_9FUNG</name>
<proteinExistence type="predicted"/>
<feature type="transmembrane region" description="Helical" evidence="1">
    <location>
        <begin position="18"/>
        <end position="51"/>
    </location>
</feature>
<keyword evidence="1" id="KW-0472">Membrane</keyword>
<evidence type="ECO:0000256" key="1">
    <source>
        <dbReference type="SAM" id="Phobius"/>
    </source>
</evidence>
<sequence length="76" mass="9002">MQNKKDKRGLFSSKSSLWYFHVSSFLSLFLTQPHIFTSIVFYSCPLILFLLQHNNCHGKILTFLQEREMINGRYSL</sequence>
<reference evidence="2 3" key="1">
    <citation type="submission" date="2016-05" db="EMBL/GenBank/DDBJ databases">
        <title>Genome sequencing reveals origins of a unique bacterial endosymbiosis in the earliest lineages of terrestrial Fungi.</title>
        <authorList>
            <consortium name="DOE Joint Genome Institute"/>
            <person name="Uehling J."/>
            <person name="Gryganskyi A."/>
            <person name="Hameed K."/>
            <person name="Tschaplinski T."/>
            <person name="Misztal P."/>
            <person name="Wu S."/>
            <person name="Desiro A."/>
            <person name="Vande Pol N."/>
            <person name="Du Z.-Y."/>
            <person name="Zienkiewicz A."/>
            <person name="Zienkiewicz K."/>
            <person name="Morin E."/>
            <person name="Tisserant E."/>
            <person name="Splivallo R."/>
            <person name="Hainaut M."/>
            <person name="Henrissat B."/>
            <person name="Ohm R."/>
            <person name="Kuo A."/>
            <person name="Yan J."/>
            <person name="Lipzen A."/>
            <person name="Nolan M."/>
            <person name="Labutti K."/>
            <person name="Barry K."/>
            <person name="Goldstein A."/>
            <person name="Labbe J."/>
            <person name="Schadt C."/>
            <person name="Tuskan G."/>
            <person name="Grigoriev I."/>
            <person name="Martin F."/>
            <person name="Vilgalys R."/>
            <person name="Bonito G."/>
        </authorList>
    </citation>
    <scope>NUCLEOTIDE SEQUENCE [LARGE SCALE GENOMIC DNA]</scope>
    <source>
        <strain evidence="2 3">AG-77</strain>
    </source>
</reference>
<protein>
    <submittedName>
        <fullName evidence="2">Uncharacterized protein</fullName>
    </submittedName>
</protein>
<gene>
    <name evidence="2" type="ORF">K457DRAFT_209966</name>
</gene>
<keyword evidence="1" id="KW-1133">Transmembrane helix</keyword>
<dbReference type="Proteomes" id="UP000078512">
    <property type="component" value="Unassembled WGS sequence"/>
</dbReference>
<dbReference type="EMBL" id="KV442119">
    <property type="protein sequence ID" value="OAQ23440.1"/>
    <property type="molecule type" value="Genomic_DNA"/>
</dbReference>
<evidence type="ECO:0000313" key="2">
    <source>
        <dbReference type="EMBL" id="OAQ23440.1"/>
    </source>
</evidence>
<keyword evidence="1" id="KW-0812">Transmembrane</keyword>